<dbReference type="HOGENOM" id="CLU_176123_0_0_3"/>
<dbReference type="KEGG" id="cmp:Cha6605_2115"/>
<dbReference type="AlphaFoldDB" id="K9UFK0"/>
<evidence type="ECO:0000313" key="1">
    <source>
        <dbReference type="EMBL" id="AFY93201.1"/>
    </source>
</evidence>
<dbReference type="RefSeq" id="WP_015159356.1">
    <property type="nucleotide sequence ID" value="NC_019697.1"/>
</dbReference>
<keyword evidence="2" id="KW-1185">Reference proteome</keyword>
<name>K9UFK0_CHAP6</name>
<evidence type="ECO:0000313" key="2">
    <source>
        <dbReference type="Proteomes" id="UP000010366"/>
    </source>
</evidence>
<dbReference type="STRING" id="1173020.Cha6605_2115"/>
<reference evidence="1 2" key="1">
    <citation type="submission" date="2012-05" db="EMBL/GenBank/DDBJ databases">
        <title>Finished chromosome of genome of Chamaesiphon sp. PCC 6605.</title>
        <authorList>
            <consortium name="US DOE Joint Genome Institute"/>
            <person name="Gugger M."/>
            <person name="Coursin T."/>
            <person name="Rippka R."/>
            <person name="Tandeau De Marsac N."/>
            <person name="Huntemann M."/>
            <person name="Wei C.-L."/>
            <person name="Han J."/>
            <person name="Detter J.C."/>
            <person name="Han C."/>
            <person name="Tapia R."/>
            <person name="Chen A."/>
            <person name="Kyrpides N."/>
            <person name="Mavromatis K."/>
            <person name="Markowitz V."/>
            <person name="Szeto E."/>
            <person name="Ivanova N."/>
            <person name="Pagani I."/>
            <person name="Pati A."/>
            <person name="Goodwin L."/>
            <person name="Nordberg H.P."/>
            <person name="Cantor M.N."/>
            <person name="Hua S.X."/>
            <person name="Woyke T."/>
            <person name="Kerfeld C.A."/>
        </authorList>
    </citation>
    <scope>NUCLEOTIDE SEQUENCE [LARGE SCALE GENOMIC DNA]</scope>
    <source>
        <strain evidence="2">ATCC 27169 / PCC 6605</strain>
    </source>
</reference>
<dbReference type="Proteomes" id="UP000010366">
    <property type="component" value="Chromosome"/>
</dbReference>
<proteinExistence type="predicted"/>
<gene>
    <name evidence="1" type="ORF">Cha6605_2115</name>
</gene>
<sequence>MNLITACWQDRSAVELVSIDSFQPQNDTWVKLRDRPNDYSDDEALLLCETVGGAWLAWVSGFGQIDLQPGEFYRIV</sequence>
<organism evidence="1 2">
    <name type="scientific">Chamaesiphon minutus (strain ATCC 27169 / PCC 6605)</name>
    <dbReference type="NCBI Taxonomy" id="1173020"/>
    <lineage>
        <taxon>Bacteria</taxon>
        <taxon>Bacillati</taxon>
        <taxon>Cyanobacteriota</taxon>
        <taxon>Cyanophyceae</taxon>
        <taxon>Gomontiellales</taxon>
        <taxon>Chamaesiphonaceae</taxon>
        <taxon>Chamaesiphon</taxon>
    </lineage>
</organism>
<accession>K9UFK0</accession>
<dbReference type="EMBL" id="CP003600">
    <property type="protein sequence ID" value="AFY93201.1"/>
    <property type="molecule type" value="Genomic_DNA"/>
</dbReference>
<protein>
    <submittedName>
        <fullName evidence="1">Uncharacterized protein</fullName>
    </submittedName>
</protein>